<feature type="compositionally biased region" description="Basic and acidic residues" evidence="1">
    <location>
        <begin position="116"/>
        <end position="133"/>
    </location>
</feature>
<dbReference type="PANTHER" id="PTHR21715">
    <property type="entry name" value="RH04127P"/>
    <property type="match status" value="1"/>
</dbReference>
<protein>
    <recommendedName>
        <fullName evidence="2">WW domain-containing protein</fullName>
    </recommendedName>
</protein>
<dbReference type="Proteomes" id="UP001432146">
    <property type="component" value="Unassembled WGS sequence"/>
</dbReference>
<feature type="compositionally biased region" description="Basic and acidic residues" evidence="1">
    <location>
        <begin position="588"/>
        <end position="620"/>
    </location>
</feature>
<feature type="compositionally biased region" description="Polar residues" evidence="1">
    <location>
        <begin position="989"/>
        <end position="1008"/>
    </location>
</feature>
<dbReference type="Pfam" id="PF00397">
    <property type="entry name" value="WW"/>
    <property type="match status" value="1"/>
</dbReference>
<dbReference type="CDD" id="cd00201">
    <property type="entry name" value="WW"/>
    <property type="match status" value="1"/>
</dbReference>
<reference evidence="3 4" key="1">
    <citation type="submission" date="2024-05" db="EMBL/GenBank/DDBJ databases">
        <title>The nuclear and mitochondrial genome assemblies of Tetragonisca angustula (Apidae: Meliponini), a tiny yet remarkable pollinator in the Neotropics.</title>
        <authorList>
            <person name="Ferrari R."/>
            <person name="Ricardo P.C."/>
            <person name="Dias F.C."/>
            <person name="Araujo N.S."/>
            <person name="Soares D.O."/>
            <person name="Zhou Q.-S."/>
            <person name="Zhu C.-D."/>
            <person name="Coutinho L."/>
            <person name="Airas M.C."/>
            <person name="Batista T.M."/>
        </authorList>
    </citation>
    <scope>NUCLEOTIDE SEQUENCE [LARGE SCALE GENOMIC DNA]</scope>
    <source>
        <strain evidence="3">ASF017062</strain>
        <tissue evidence="3">Abdomen</tissue>
    </source>
</reference>
<feature type="compositionally biased region" description="Basic and acidic residues" evidence="1">
    <location>
        <begin position="325"/>
        <end position="342"/>
    </location>
</feature>
<feature type="compositionally biased region" description="Acidic residues" evidence="1">
    <location>
        <begin position="400"/>
        <end position="411"/>
    </location>
</feature>
<feature type="region of interest" description="Disordered" evidence="1">
    <location>
        <begin position="489"/>
        <end position="508"/>
    </location>
</feature>
<dbReference type="EMBL" id="JAWNGG020000158">
    <property type="protein sequence ID" value="KAK9299038.1"/>
    <property type="molecule type" value="Genomic_DNA"/>
</dbReference>
<feature type="compositionally biased region" description="Low complexity" evidence="1">
    <location>
        <begin position="1036"/>
        <end position="1060"/>
    </location>
</feature>
<feature type="compositionally biased region" description="Basic and acidic residues" evidence="1">
    <location>
        <begin position="566"/>
        <end position="580"/>
    </location>
</feature>
<evidence type="ECO:0000313" key="4">
    <source>
        <dbReference type="Proteomes" id="UP001432146"/>
    </source>
</evidence>
<feature type="region of interest" description="Disordered" evidence="1">
    <location>
        <begin position="100"/>
        <end position="195"/>
    </location>
</feature>
<organism evidence="3 4">
    <name type="scientific">Tetragonisca angustula</name>
    <dbReference type="NCBI Taxonomy" id="166442"/>
    <lineage>
        <taxon>Eukaryota</taxon>
        <taxon>Metazoa</taxon>
        <taxon>Ecdysozoa</taxon>
        <taxon>Arthropoda</taxon>
        <taxon>Hexapoda</taxon>
        <taxon>Insecta</taxon>
        <taxon>Pterygota</taxon>
        <taxon>Neoptera</taxon>
        <taxon>Endopterygota</taxon>
        <taxon>Hymenoptera</taxon>
        <taxon>Apocrita</taxon>
        <taxon>Aculeata</taxon>
        <taxon>Apoidea</taxon>
        <taxon>Anthophila</taxon>
        <taxon>Apidae</taxon>
        <taxon>Tetragonisca</taxon>
    </lineage>
</organism>
<name>A0AAW0ZQV2_9HYME</name>
<comment type="caution">
    <text evidence="3">The sequence shown here is derived from an EMBL/GenBank/DDBJ whole genome shotgun (WGS) entry which is preliminary data.</text>
</comment>
<gene>
    <name evidence="3" type="ORF">QLX08_007864</name>
</gene>
<proteinExistence type="predicted"/>
<keyword evidence="4" id="KW-1185">Reference proteome</keyword>
<feature type="compositionally biased region" description="Polar residues" evidence="1">
    <location>
        <begin position="951"/>
        <end position="978"/>
    </location>
</feature>
<feature type="compositionally biased region" description="Basic and acidic residues" evidence="1">
    <location>
        <begin position="538"/>
        <end position="555"/>
    </location>
</feature>
<evidence type="ECO:0000313" key="3">
    <source>
        <dbReference type="EMBL" id="KAK9299038.1"/>
    </source>
</evidence>
<dbReference type="PROSITE" id="PS50020">
    <property type="entry name" value="WW_DOMAIN_2"/>
    <property type="match status" value="1"/>
</dbReference>
<dbReference type="SMART" id="SM00456">
    <property type="entry name" value="WW"/>
    <property type="match status" value="1"/>
</dbReference>
<dbReference type="InterPro" id="IPR001202">
    <property type="entry name" value="WW_dom"/>
</dbReference>
<evidence type="ECO:0000259" key="2">
    <source>
        <dbReference type="PROSITE" id="PS50020"/>
    </source>
</evidence>
<evidence type="ECO:0000256" key="1">
    <source>
        <dbReference type="SAM" id="MobiDB-lite"/>
    </source>
</evidence>
<feature type="compositionally biased region" description="Basic and acidic residues" evidence="1">
    <location>
        <begin position="356"/>
        <end position="366"/>
    </location>
</feature>
<feature type="compositionally biased region" description="Basic and acidic residues" evidence="1">
    <location>
        <begin position="932"/>
        <end position="948"/>
    </location>
</feature>
<feature type="region of interest" description="Disordered" evidence="1">
    <location>
        <begin position="530"/>
        <end position="658"/>
    </location>
</feature>
<dbReference type="PROSITE" id="PS01159">
    <property type="entry name" value="WW_DOMAIN_1"/>
    <property type="match status" value="1"/>
</dbReference>
<feature type="region of interest" description="Disordered" evidence="1">
    <location>
        <begin position="287"/>
        <end position="381"/>
    </location>
</feature>
<feature type="compositionally biased region" description="Polar residues" evidence="1">
    <location>
        <begin position="1017"/>
        <end position="1032"/>
    </location>
</feature>
<feature type="compositionally biased region" description="Basic and acidic residues" evidence="1">
    <location>
        <begin position="287"/>
        <end position="302"/>
    </location>
</feature>
<dbReference type="InterPro" id="IPR036020">
    <property type="entry name" value="WW_dom_sf"/>
</dbReference>
<feature type="region of interest" description="Disordered" evidence="1">
    <location>
        <begin position="394"/>
        <end position="466"/>
    </location>
</feature>
<feature type="compositionally biased region" description="Polar residues" evidence="1">
    <location>
        <begin position="424"/>
        <end position="435"/>
    </location>
</feature>
<feature type="compositionally biased region" description="Basic and acidic residues" evidence="1">
    <location>
        <begin position="631"/>
        <end position="658"/>
    </location>
</feature>
<feature type="region of interest" description="Disordered" evidence="1">
    <location>
        <begin position="915"/>
        <end position="1060"/>
    </location>
</feature>
<dbReference type="InterPro" id="IPR053233">
    <property type="entry name" value="ABRA-related"/>
</dbReference>
<accession>A0AAW0ZQV2</accession>
<feature type="compositionally biased region" description="Basic and acidic residues" evidence="1">
    <location>
        <begin position="166"/>
        <end position="180"/>
    </location>
</feature>
<feature type="domain" description="WW" evidence="2">
    <location>
        <begin position="55"/>
        <end position="89"/>
    </location>
</feature>
<dbReference type="PANTHER" id="PTHR21715:SF0">
    <property type="entry name" value="RH04127P"/>
    <property type="match status" value="1"/>
</dbReference>
<dbReference type="Gene3D" id="3.30.1470.10">
    <property type="entry name" value="Photosystem I PsaD, reaction center subunit II"/>
    <property type="match status" value="1"/>
</dbReference>
<dbReference type="SUPFAM" id="SSF51045">
    <property type="entry name" value="WW domain"/>
    <property type="match status" value="1"/>
</dbReference>
<sequence>MSISQESAATIVCKEIFDGASNPSDEEVLEYARRLGIDPDTEPHLLNLAREGLMAALPKGWLPCFHETSGAWYYYQASTGITTWQHPLDAVYKEMVEQARAGNARPGNPRQISVEEDSKTTAKDLESHEEATLPKEASSAKEATVKQSVKTNPPPTRIPTKLTPLKKFEKTDGARKKDLASQEAQQSKIDNPLATNRAARDYTNLRFQDPRFYECPKLLETAASTAAVDATTAATPKHEIDLKEVLKRSESLSPRHEKDWEQLSSRFSSEENIIDIDKLSVTALARSEKSEKSDKFDKEKHPSQFGQQKELTLSGGGTMFLKSNRSRDTTPSHEGAKLDDFRTMLIPDESSNVGGDKLKSILREKQSEDDDRPVDEERKSVRFDIEKELDIRFTYSRSEDDSESESEEQEEVQILSSQDIDWTPLSQKLPTSQRFSGESKEESEDKDDGSNAKRSPSSEKIVGKRFVVRNVPENEHRKRFVLQNVSEKEHRMQMARDSLSGESLSRESSLDYTYTNKFNKIKNIDLVSKSETTEFSDSEARRRSKSKVDLSRNEQTDDDDTSDVPRVYRELGHAGKERGESGGVGKLEQSRNSKSETTDRSDSDARRKSKSKVDFSRNEQTDDDDTSDFPRLCRETDGKQEQSKDLEEAKTKLSQEHQREIEALRKEYRDKLEQTKRELEENYAEQKKQLEKNLSDKLEDLRRKMVEKEEREIQKLIAEMDEAKLENLKKVKTELEICYEKERQEILANLKTELDERKGELLELRNQEIGKLENEHERDLDEEKLAKLSEIKLTKQHSARIKAMKMELDKEFDEVRSQLRVQQRENISKITEKHENRLVEILRDFRTNEDRTRKMYSQRLEEIRADFWREAEKEAKKQSGKDSEFEKMRCEKRMLQDKYVALKEKYLKLKKEVRSALEKKSKRKEGYTTTSETERSTSTRTRTDRTEPSEQNNPLRNAHSSSATTNSKAHETQTTTSELSEKLHDPNEPNAQKANSGFQKSAATSNAKNVRFHSDDTSIASETNANTTTAHKNISKKVTAAAKPTAATGNNINNNNNNLENPVENIRKQLEKLEDLGDQLPSNETAYTLRYPFQDKAPVNASSELEFFRHRIHVERDSVKRAREALRHQENVFQGRQRAWKQRSVRASLEQLIKEERELSDMEVNLHRTKSLLGEKVIHLRHLEQSLERVVNAKTNENDATAAKNEELTLSDMSSVSSGISSTDLTTDTFIDKADHYQESTEIIANLENLNSEIREIWGVLNKRQDTNVPPPPTLMYSYLRWLRFHHLTAESNNIQGTFGTPNIQSNILSQLTVTQPPTPNTQNIIAQYGPNSGFTTSVCTVEKNPSNLMERTWNLRDWLRQTCVESKDQSRSNDTIKHGPQSIEKFGSKRHVLGDTGTRFVDVDSMYLHVFLNQFKKTCFR</sequence>